<dbReference type="SMART" id="SM01210">
    <property type="entry name" value="GARS_C"/>
    <property type="match status" value="1"/>
</dbReference>
<dbReference type="InterPro" id="IPR016185">
    <property type="entry name" value="PreATP-grasp_dom_sf"/>
</dbReference>
<reference evidence="17 18" key="1">
    <citation type="submission" date="2017-03" db="EMBL/GenBank/DDBJ databases">
        <title>Genomic and clinical evidence uncovers the enterohepatic species Helicobacter valdiviensis as a potential human intestinal pathogen.</title>
        <authorList>
            <person name="Fresia P."/>
            <person name="Jara R."/>
            <person name="Sierra R."/>
            <person name="Ferres I."/>
            <person name="Greif G."/>
            <person name="Iraola G."/>
            <person name="Collado L."/>
        </authorList>
    </citation>
    <scope>NUCLEOTIDE SEQUENCE [LARGE SCALE GENOMIC DNA]</scope>
    <source>
        <strain evidence="17 18">WBE14</strain>
    </source>
</reference>
<dbReference type="FunFam" id="3.30.470.20:FF:000018">
    <property type="entry name" value="Trifunctional purine biosynthetic protein adenosine-3"/>
    <property type="match status" value="1"/>
</dbReference>
<dbReference type="InterPro" id="IPR037123">
    <property type="entry name" value="PRibGlycinamide_synth_C_sf"/>
</dbReference>
<dbReference type="PROSITE" id="PS50975">
    <property type="entry name" value="ATP_GRASP"/>
    <property type="match status" value="1"/>
</dbReference>
<dbReference type="PROSITE" id="PS00184">
    <property type="entry name" value="GARS"/>
    <property type="match status" value="1"/>
</dbReference>
<dbReference type="GO" id="GO:0009113">
    <property type="term" value="P:purine nucleobase biosynthetic process"/>
    <property type="evidence" value="ECO:0007669"/>
    <property type="project" value="InterPro"/>
</dbReference>
<proteinExistence type="inferred from homology"/>
<dbReference type="InterPro" id="IPR020562">
    <property type="entry name" value="PRibGlycinamide_synth_N"/>
</dbReference>
<dbReference type="NCBIfam" id="TIGR00877">
    <property type="entry name" value="purD"/>
    <property type="match status" value="1"/>
</dbReference>
<organism evidence="17 18">
    <name type="scientific">Helicobacter valdiviensis</name>
    <dbReference type="NCBI Taxonomy" id="1458358"/>
    <lineage>
        <taxon>Bacteria</taxon>
        <taxon>Pseudomonadati</taxon>
        <taxon>Campylobacterota</taxon>
        <taxon>Epsilonproteobacteria</taxon>
        <taxon>Campylobacterales</taxon>
        <taxon>Helicobacteraceae</taxon>
        <taxon>Helicobacter</taxon>
    </lineage>
</organism>
<evidence type="ECO:0000256" key="4">
    <source>
        <dbReference type="ARBA" id="ARBA00013255"/>
    </source>
</evidence>
<dbReference type="EC" id="6.3.4.13" evidence="4 14"/>
<dbReference type="Gene3D" id="3.90.600.10">
    <property type="entry name" value="Phosphoribosylglycinamide synthetase, C-terminal domain"/>
    <property type="match status" value="1"/>
</dbReference>
<dbReference type="GO" id="GO:0004637">
    <property type="term" value="F:phosphoribosylamine-glycine ligase activity"/>
    <property type="evidence" value="ECO:0007669"/>
    <property type="project" value="UniProtKB-UniRule"/>
</dbReference>
<evidence type="ECO:0000256" key="2">
    <source>
        <dbReference type="ARBA" id="ARBA00001946"/>
    </source>
</evidence>
<dbReference type="Pfam" id="PF01071">
    <property type="entry name" value="GARS_A"/>
    <property type="match status" value="1"/>
</dbReference>
<dbReference type="UniPathway" id="UPA00074">
    <property type="reaction ID" value="UER00125"/>
</dbReference>
<evidence type="ECO:0000256" key="11">
    <source>
        <dbReference type="ARBA" id="ARBA00038345"/>
    </source>
</evidence>
<keyword evidence="7 15" id="KW-0547">Nucleotide-binding</keyword>
<evidence type="ECO:0000256" key="7">
    <source>
        <dbReference type="ARBA" id="ARBA00022741"/>
    </source>
</evidence>
<dbReference type="InterPro" id="IPR013815">
    <property type="entry name" value="ATP_grasp_subdomain_1"/>
</dbReference>
<evidence type="ECO:0000256" key="14">
    <source>
        <dbReference type="HAMAP-Rule" id="MF_00138"/>
    </source>
</evidence>
<dbReference type="GO" id="GO:0005524">
    <property type="term" value="F:ATP binding"/>
    <property type="evidence" value="ECO:0007669"/>
    <property type="project" value="UniProtKB-UniRule"/>
</dbReference>
<evidence type="ECO:0000256" key="9">
    <source>
        <dbReference type="ARBA" id="ARBA00022840"/>
    </source>
</evidence>
<name>A0A2W6PPD9_9HELI</name>
<dbReference type="SUPFAM" id="SSF51246">
    <property type="entry name" value="Rudiment single hybrid motif"/>
    <property type="match status" value="1"/>
</dbReference>
<dbReference type="InterPro" id="IPR020559">
    <property type="entry name" value="PRibGlycinamide_synth_CS"/>
</dbReference>
<comment type="caution">
    <text evidence="17">The sequence shown here is derived from an EMBL/GenBank/DDBJ whole genome shotgun (WGS) entry which is preliminary data.</text>
</comment>
<dbReference type="Gene3D" id="3.40.50.20">
    <property type="match status" value="1"/>
</dbReference>
<dbReference type="OrthoDB" id="9807240at2"/>
<dbReference type="FunFam" id="3.30.1490.20:FF:000006">
    <property type="entry name" value="phosphoribosylamine--glycine ligase, chloroplastic-like"/>
    <property type="match status" value="1"/>
</dbReference>
<dbReference type="RefSeq" id="WP_111229313.1">
    <property type="nucleotide sequence ID" value="NZ_NBIU01000005.1"/>
</dbReference>
<dbReference type="GO" id="GO:0006189">
    <property type="term" value="P:'de novo' IMP biosynthetic process"/>
    <property type="evidence" value="ECO:0007669"/>
    <property type="project" value="UniProtKB-UniRule"/>
</dbReference>
<dbReference type="SMART" id="SM01209">
    <property type="entry name" value="GARS_A"/>
    <property type="match status" value="1"/>
</dbReference>
<dbReference type="SUPFAM" id="SSF52440">
    <property type="entry name" value="PreATP-grasp domain"/>
    <property type="match status" value="1"/>
</dbReference>
<keyword evidence="9 15" id="KW-0067">ATP-binding</keyword>
<dbReference type="Pfam" id="PF02843">
    <property type="entry name" value="GARS_C"/>
    <property type="match status" value="1"/>
</dbReference>
<evidence type="ECO:0000256" key="15">
    <source>
        <dbReference type="PROSITE-ProRule" id="PRU00409"/>
    </source>
</evidence>
<accession>A0A2W6PPD9</accession>
<evidence type="ECO:0000256" key="13">
    <source>
        <dbReference type="ARBA" id="ARBA00042864"/>
    </source>
</evidence>
<evidence type="ECO:0000256" key="6">
    <source>
        <dbReference type="ARBA" id="ARBA00022723"/>
    </source>
</evidence>
<comment type="similarity">
    <text evidence="11 14">Belongs to the GARS family.</text>
</comment>
<dbReference type="InterPro" id="IPR020560">
    <property type="entry name" value="PRibGlycinamide_synth_C-dom"/>
</dbReference>
<dbReference type="PANTHER" id="PTHR43472">
    <property type="entry name" value="PHOSPHORIBOSYLAMINE--GLYCINE LIGASE"/>
    <property type="match status" value="1"/>
</dbReference>
<dbReference type="InterPro" id="IPR020561">
    <property type="entry name" value="PRibGlycinamid_synth_ATP-grasp"/>
</dbReference>
<dbReference type="EMBL" id="NBIU01000005">
    <property type="protein sequence ID" value="PZT48593.1"/>
    <property type="molecule type" value="Genomic_DNA"/>
</dbReference>
<evidence type="ECO:0000256" key="8">
    <source>
        <dbReference type="ARBA" id="ARBA00022755"/>
    </source>
</evidence>
<dbReference type="HAMAP" id="MF_00138">
    <property type="entry name" value="GARS"/>
    <property type="match status" value="1"/>
</dbReference>
<keyword evidence="18" id="KW-1185">Reference proteome</keyword>
<dbReference type="InterPro" id="IPR011761">
    <property type="entry name" value="ATP-grasp"/>
</dbReference>
<feature type="domain" description="ATP-grasp" evidence="16">
    <location>
        <begin position="105"/>
        <end position="311"/>
    </location>
</feature>
<comment type="pathway">
    <text evidence="3 14">Purine metabolism; IMP biosynthesis via de novo pathway; N(1)-(5-phospho-D-ribosyl)glycinamide from 5-phospho-alpha-D-ribose 1-diphosphate: step 2/2.</text>
</comment>
<comment type="cofactor">
    <cofactor evidence="2">
        <name>Mg(2+)</name>
        <dbReference type="ChEBI" id="CHEBI:18420"/>
    </cofactor>
</comment>
<gene>
    <name evidence="14" type="primary">purD</name>
    <name evidence="17" type="ORF">B6S12_02830</name>
</gene>
<evidence type="ECO:0000256" key="1">
    <source>
        <dbReference type="ARBA" id="ARBA00001936"/>
    </source>
</evidence>
<sequence length="422" mass="46256">MEIVIVGSGAREYSIGLALQQECRIDGIYFYPGNGATSKLGKNIQFANDKEFVDFAIKESIGLVIIGPEAPLVDGLADVLRENGILTFGPSAKAARLEGSKAYMKDFAKRYDIPTARFIQTQDYEEATKFIEDLNLPVVVKADGLCAGKGVIIAQSYEEAKLSVKEMLNGKSFGEAGKKVVVEEFLDGFELSVFAMCDGKDFIVLPPAQDHKRLLKGDEGPNTGGMGAYAPSPLANESLIEKIKNNIIKPTLEGMEKDGNPFIGVLFCGIMVVKDEPYLLEFNVRFGDPECEVLMPLFKRGLLDCLLGCAKQDLKNVSYELEEGYCVGVVAASKDYPYKSCKKELISIKNQSNEDCHISYAGVIKEGMELYASGGRILVAVGKGKSVREATNRAYEALKSVEFNGMQFREDIAYQALKLEEQ</sequence>
<evidence type="ECO:0000259" key="16">
    <source>
        <dbReference type="PROSITE" id="PS50975"/>
    </source>
</evidence>
<dbReference type="Gene3D" id="3.30.470.20">
    <property type="entry name" value="ATP-grasp fold, B domain"/>
    <property type="match status" value="1"/>
</dbReference>
<protein>
    <recommendedName>
        <fullName evidence="4 14">Phosphoribosylamine--glycine ligase</fullName>
        <ecNumber evidence="4 14">6.3.4.13</ecNumber>
    </recommendedName>
    <alternativeName>
        <fullName evidence="14">GARS</fullName>
    </alternativeName>
    <alternativeName>
        <fullName evidence="12 14">Glycinamide ribonucleotide synthetase</fullName>
    </alternativeName>
    <alternativeName>
        <fullName evidence="13 14">Phosphoribosylglycinamide synthetase</fullName>
    </alternativeName>
</protein>
<dbReference type="GO" id="GO:0046872">
    <property type="term" value="F:metal ion binding"/>
    <property type="evidence" value="ECO:0007669"/>
    <property type="project" value="UniProtKB-KW"/>
</dbReference>
<evidence type="ECO:0000313" key="17">
    <source>
        <dbReference type="EMBL" id="PZT48593.1"/>
    </source>
</evidence>
<keyword evidence="8 14" id="KW-0658">Purine biosynthesis</keyword>
<evidence type="ECO:0000256" key="3">
    <source>
        <dbReference type="ARBA" id="ARBA00005174"/>
    </source>
</evidence>
<dbReference type="InterPro" id="IPR011054">
    <property type="entry name" value="Rudment_hybrid_motif"/>
</dbReference>
<dbReference type="Gene3D" id="3.30.1490.20">
    <property type="entry name" value="ATP-grasp fold, A domain"/>
    <property type="match status" value="1"/>
</dbReference>
<dbReference type="Pfam" id="PF02844">
    <property type="entry name" value="GARS_N"/>
    <property type="match status" value="1"/>
</dbReference>
<evidence type="ECO:0000256" key="5">
    <source>
        <dbReference type="ARBA" id="ARBA00022598"/>
    </source>
</evidence>
<keyword evidence="10" id="KW-0464">Manganese</keyword>
<comment type="catalytic activity">
    <reaction evidence="14">
        <text>5-phospho-beta-D-ribosylamine + glycine + ATP = N(1)-(5-phospho-beta-D-ribosyl)glycinamide + ADP + phosphate + H(+)</text>
        <dbReference type="Rhea" id="RHEA:17453"/>
        <dbReference type="ChEBI" id="CHEBI:15378"/>
        <dbReference type="ChEBI" id="CHEBI:30616"/>
        <dbReference type="ChEBI" id="CHEBI:43474"/>
        <dbReference type="ChEBI" id="CHEBI:57305"/>
        <dbReference type="ChEBI" id="CHEBI:58681"/>
        <dbReference type="ChEBI" id="CHEBI:143788"/>
        <dbReference type="ChEBI" id="CHEBI:456216"/>
        <dbReference type="EC" id="6.3.4.13"/>
    </reaction>
</comment>
<evidence type="ECO:0000256" key="12">
    <source>
        <dbReference type="ARBA" id="ARBA00042242"/>
    </source>
</evidence>
<dbReference type="PANTHER" id="PTHR43472:SF1">
    <property type="entry name" value="PHOSPHORIBOSYLAMINE--GLYCINE LIGASE, CHLOROPLASTIC"/>
    <property type="match status" value="1"/>
</dbReference>
<dbReference type="SUPFAM" id="SSF56059">
    <property type="entry name" value="Glutathione synthetase ATP-binding domain-like"/>
    <property type="match status" value="1"/>
</dbReference>
<dbReference type="Proteomes" id="UP000249746">
    <property type="component" value="Unassembled WGS sequence"/>
</dbReference>
<comment type="cofactor">
    <cofactor evidence="1">
        <name>Mn(2+)</name>
        <dbReference type="ChEBI" id="CHEBI:29035"/>
    </cofactor>
</comment>
<keyword evidence="5 14" id="KW-0436">Ligase</keyword>
<dbReference type="AlphaFoldDB" id="A0A2W6PPD9"/>
<evidence type="ECO:0000313" key="18">
    <source>
        <dbReference type="Proteomes" id="UP000249746"/>
    </source>
</evidence>
<dbReference type="InterPro" id="IPR000115">
    <property type="entry name" value="PRibGlycinamide_synth"/>
</dbReference>
<keyword evidence="6" id="KW-0479">Metal-binding</keyword>
<evidence type="ECO:0000256" key="10">
    <source>
        <dbReference type="ARBA" id="ARBA00023211"/>
    </source>
</evidence>